<dbReference type="InterPro" id="IPR035234">
    <property type="entry name" value="IgGFc-bd_N"/>
</dbReference>
<dbReference type="SMART" id="SM00089">
    <property type="entry name" value="PKD"/>
    <property type="match status" value="4"/>
</dbReference>
<dbReference type="InterPro" id="IPR022409">
    <property type="entry name" value="PKD/Chitinase_dom"/>
</dbReference>
<dbReference type="SUPFAM" id="SSF49299">
    <property type="entry name" value="PKD domain"/>
    <property type="match status" value="3"/>
</dbReference>
<name>A0A6I4IPL6_9SPHI</name>
<dbReference type="Pfam" id="PF17517">
    <property type="entry name" value="IgGFc_binding"/>
    <property type="match status" value="1"/>
</dbReference>
<dbReference type="PANTHER" id="PTHR46534:SF1">
    <property type="entry name" value="IGGFC-BINDING PROTEIN N-TERMINAL DOMAIN-CONTAINING PROTEIN"/>
    <property type="match status" value="1"/>
</dbReference>
<evidence type="ECO:0000313" key="3">
    <source>
        <dbReference type="Proteomes" id="UP000434850"/>
    </source>
</evidence>
<accession>A0A6I4IPL6</accession>
<sequence>MDHVDGATGDRPSRMNLYLVSTINTSGIVSIADNSFAPINFTLTANEPQTIAIPASAFLVESTNDSTLRKGIHIVSGYPISAFAHIYRGSVSGATLLLPVNSMGKEYFSINYTQVSNSNISGGNNSEEIKPSYSAFNVIATEDATTVEITPKAALISGRPAGVKFQVLLNKGEVYQGLSSSDLTGTSIRSVSSGTTLCKKIVVFSGSSKIGIGCNGNLNTGNISATSDNLFQQVYPTETWGKNYYAVPLKERNYDIFRVIFSDPGTKATKDGAPIPTPANGYYEFKTQTPVVIKADKPIQLVQYTPSQNETINCSSNNNDIGDPEMIFLPPIEQGLRQVTVYSPSEAAIRPNKSFINVVIPTNAVSTFKIDGQAYAGFSAMPNDATYSYAQINVGFGKHSLSAGSTFNAIAYGFGSAESYGYAAGINLQNLNEYIDLGVPGVSASSLANGCANVNYSVQLVVPFQSLSFITWRFSDGATVTNQSPQYAATRLAADGTTLYVYRYNGILKKTAGYYGIIATIPNQGSTSGCGPTRDIEFNYNIADYPEAKFGTSTNNCLGSTTQFVDSTDAKGSLITAWLWNFGDPHSSSTNPNISIEQNPSHTYTVPGDYKVTLITVNENGCNSDVKEGKVHINALPQAKFEAVLPNCQMQAVTFQDKSTSADGKIIQWAWDFGDVNSTTSNPNFSTAQSSSHTYTAAGLYTVKLIVTSVTGCASEVFSKVIKINPSPVVDFVLPDACQLDMVKFENKTTIADGSESLFTYEWDFGDGSAKTFTKDGLHQYSAPGVYMVKLKVASKDGCVNVTEPKQFTLNGIRPKAIFNIANKEICSSETLVIENQSYVSGGSIIRYDVHYDYINHPNDFITYDAASNTIPADKLFKHNYGLSTVTKDYKIRIVVYTGSSTDCQDIFLDDVKIKANPVVTIAKKNYITCQEATAFNLETNEGAFTGLGTPAFTGAGITNASSGLFDPKKASPGTHTIHYVFTLNSTGCVYEDDITVVVNPTPVINGKRNYTVREGEGVTLQPQVLSLNRARIKYTWTPKQGLSNYNADSPTASPSTDTNYMLTVESEDGCTASAIFTVKVLQQPIAYNTFTPNGDGRNDTWMIPFMSDYPKATVEVFNRNGEKVFNSIGYPIPWDGRYRGADLPAGTYYYLIDLKNGKPAQSGPLTIIR</sequence>
<dbReference type="PROSITE" id="PS50093">
    <property type="entry name" value="PKD"/>
    <property type="match status" value="3"/>
</dbReference>
<feature type="domain" description="PKD" evidence="1">
    <location>
        <begin position="754"/>
        <end position="798"/>
    </location>
</feature>
<dbReference type="Gene3D" id="2.60.40.10">
    <property type="entry name" value="Immunoglobulins"/>
    <property type="match status" value="3"/>
</dbReference>
<dbReference type="CDD" id="cd00146">
    <property type="entry name" value="PKD"/>
    <property type="match status" value="3"/>
</dbReference>
<proteinExistence type="predicted"/>
<dbReference type="AlphaFoldDB" id="A0A6I4IPL6"/>
<protein>
    <submittedName>
        <fullName evidence="2">PKD domain-containing protein</fullName>
    </submittedName>
</protein>
<keyword evidence="3" id="KW-1185">Reference proteome</keyword>
<evidence type="ECO:0000313" key="2">
    <source>
        <dbReference type="EMBL" id="MVN89544.1"/>
    </source>
</evidence>
<dbReference type="InterPro" id="IPR000601">
    <property type="entry name" value="PKD_dom"/>
</dbReference>
<dbReference type="RefSeq" id="WP_157539347.1">
    <property type="nucleotide sequence ID" value="NZ_WQLA01000001.1"/>
</dbReference>
<evidence type="ECO:0000259" key="1">
    <source>
        <dbReference type="PROSITE" id="PS50093"/>
    </source>
</evidence>
<dbReference type="Pfam" id="PF18911">
    <property type="entry name" value="PKD_4"/>
    <property type="match status" value="3"/>
</dbReference>
<dbReference type="NCBIfam" id="TIGR04131">
    <property type="entry name" value="Bac_Flav_CTERM"/>
    <property type="match status" value="1"/>
</dbReference>
<reference evidence="2 3" key="1">
    <citation type="submission" date="2019-12" db="EMBL/GenBank/DDBJ databases">
        <title>Mucilaginibacter sp. HME9299 genome sequencing and assembly.</title>
        <authorList>
            <person name="Kang H."/>
            <person name="Kim H."/>
            <person name="Joh K."/>
        </authorList>
    </citation>
    <scope>NUCLEOTIDE SEQUENCE [LARGE SCALE GENOMIC DNA]</scope>
    <source>
        <strain evidence="2 3">HME9299</strain>
    </source>
</reference>
<gene>
    <name evidence="2" type="ORF">GO816_00225</name>
</gene>
<dbReference type="InterPro" id="IPR013783">
    <property type="entry name" value="Ig-like_fold"/>
</dbReference>
<organism evidence="2 3">
    <name type="scientific">Mucilaginibacter aquatilis</name>
    <dbReference type="NCBI Taxonomy" id="1517760"/>
    <lineage>
        <taxon>Bacteria</taxon>
        <taxon>Pseudomonadati</taxon>
        <taxon>Bacteroidota</taxon>
        <taxon>Sphingobacteriia</taxon>
        <taxon>Sphingobacteriales</taxon>
        <taxon>Sphingobacteriaceae</taxon>
        <taxon>Mucilaginibacter</taxon>
    </lineage>
</organism>
<feature type="domain" description="PKD" evidence="1">
    <location>
        <begin position="545"/>
        <end position="621"/>
    </location>
</feature>
<dbReference type="Pfam" id="PF13585">
    <property type="entry name" value="CHU_C"/>
    <property type="match status" value="1"/>
</dbReference>
<comment type="caution">
    <text evidence="2">The sequence shown here is derived from an EMBL/GenBank/DDBJ whole genome shotgun (WGS) entry which is preliminary data.</text>
</comment>
<dbReference type="Proteomes" id="UP000434850">
    <property type="component" value="Unassembled WGS sequence"/>
</dbReference>
<feature type="domain" description="PKD" evidence="1">
    <location>
        <begin position="651"/>
        <end position="712"/>
    </location>
</feature>
<dbReference type="InterPro" id="IPR026341">
    <property type="entry name" value="T9SS_type_B"/>
</dbReference>
<dbReference type="OrthoDB" id="7794186at2"/>
<dbReference type="PANTHER" id="PTHR46534">
    <property type="entry name" value="IGGFC_BINDING DOMAIN-CONTAINING PROTEIN"/>
    <property type="match status" value="1"/>
</dbReference>
<dbReference type="EMBL" id="WQLA01000001">
    <property type="protein sequence ID" value="MVN89544.1"/>
    <property type="molecule type" value="Genomic_DNA"/>
</dbReference>
<dbReference type="InterPro" id="IPR035986">
    <property type="entry name" value="PKD_dom_sf"/>
</dbReference>